<gene>
    <name evidence="2" type="ORF">SAMN05428998_1315</name>
</gene>
<organism evidence="2 3">
    <name type="scientific">Tistlia consotensis USBA 355</name>
    <dbReference type="NCBI Taxonomy" id="560819"/>
    <lineage>
        <taxon>Bacteria</taxon>
        <taxon>Pseudomonadati</taxon>
        <taxon>Pseudomonadota</taxon>
        <taxon>Alphaproteobacteria</taxon>
        <taxon>Rhodospirillales</taxon>
        <taxon>Rhodovibrionaceae</taxon>
        <taxon>Tistlia</taxon>
    </lineage>
</organism>
<dbReference type="PANTHER" id="PTHR42964">
    <property type="entry name" value="ENOYL-COA HYDRATASE"/>
    <property type="match status" value="1"/>
</dbReference>
<dbReference type="NCBIfam" id="NF005675">
    <property type="entry name" value="PRK07468.1"/>
    <property type="match status" value="1"/>
</dbReference>
<dbReference type="RefSeq" id="WP_085125660.1">
    <property type="nucleotide sequence ID" value="NZ_FWZX01000031.1"/>
</dbReference>
<dbReference type="InterPro" id="IPR029045">
    <property type="entry name" value="ClpP/crotonase-like_dom_sf"/>
</dbReference>
<reference evidence="2 3" key="1">
    <citation type="submission" date="2017-04" db="EMBL/GenBank/DDBJ databases">
        <authorList>
            <person name="Afonso C.L."/>
            <person name="Miller P.J."/>
            <person name="Scott M.A."/>
            <person name="Spackman E."/>
            <person name="Goraichik I."/>
            <person name="Dimitrov K.M."/>
            <person name="Suarez D.L."/>
            <person name="Swayne D.E."/>
        </authorList>
    </citation>
    <scope>NUCLEOTIDE SEQUENCE [LARGE SCALE GENOMIC DNA]</scope>
    <source>
        <strain evidence="2 3">USBA 355</strain>
    </source>
</reference>
<evidence type="ECO:0000313" key="3">
    <source>
        <dbReference type="Proteomes" id="UP000192917"/>
    </source>
</evidence>
<dbReference type="CDD" id="cd06558">
    <property type="entry name" value="crotonase-like"/>
    <property type="match status" value="1"/>
</dbReference>
<dbReference type="InterPro" id="IPR014748">
    <property type="entry name" value="Enoyl-CoA_hydra_C"/>
</dbReference>
<evidence type="ECO:0000256" key="1">
    <source>
        <dbReference type="ARBA" id="ARBA00005254"/>
    </source>
</evidence>
<dbReference type="GO" id="GO:0003824">
    <property type="term" value="F:catalytic activity"/>
    <property type="evidence" value="ECO:0007669"/>
    <property type="project" value="UniProtKB-ARBA"/>
</dbReference>
<protein>
    <submittedName>
        <fullName evidence="2">Methylglutaconyl-CoA hydratase</fullName>
    </submittedName>
</protein>
<sequence>MTESYETPGTFETLKIERDARGVATLALDRPEVHNAFDETVIAELHRAAEALGADPAVRVVVLTGEGRSFSAGGDLRWFRRQIESGREERLAGSAALAAMLRALDELPKPLIGRINGGAYGGGTGLMAVCDVAIGVEGARFGLTEVRLGLLPANISPFVIARIGAANARRVMLSGRRFEASEAVALGLLKEAVPADRLDAAVEAEVAELLLAAPGAIAATKRLIRQVATHGLEDNLDYTARALADAWETEEGQEGIAAFLEKRKPGWQGA</sequence>
<dbReference type="Gene3D" id="1.10.12.10">
    <property type="entry name" value="Lyase 2-enoyl-coa Hydratase, Chain A, domain 2"/>
    <property type="match status" value="1"/>
</dbReference>
<dbReference type="Gene3D" id="3.90.226.10">
    <property type="entry name" value="2-enoyl-CoA Hydratase, Chain A, domain 1"/>
    <property type="match status" value="1"/>
</dbReference>
<dbReference type="InterPro" id="IPR051683">
    <property type="entry name" value="Enoyl-CoA_Hydratase/Isomerase"/>
</dbReference>
<keyword evidence="3" id="KW-1185">Reference proteome</keyword>
<dbReference type="Proteomes" id="UP000192917">
    <property type="component" value="Unassembled WGS sequence"/>
</dbReference>
<accession>A0A1Y6CK81</accession>
<dbReference type="InterPro" id="IPR001753">
    <property type="entry name" value="Enoyl-CoA_hydra/iso"/>
</dbReference>
<evidence type="ECO:0000313" key="2">
    <source>
        <dbReference type="EMBL" id="SMF72339.1"/>
    </source>
</evidence>
<comment type="similarity">
    <text evidence="1">Belongs to the enoyl-CoA hydratase/isomerase family.</text>
</comment>
<dbReference type="Pfam" id="PF00378">
    <property type="entry name" value="ECH_1"/>
    <property type="match status" value="1"/>
</dbReference>
<proteinExistence type="inferred from homology"/>
<dbReference type="EMBL" id="FWZX01000031">
    <property type="protein sequence ID" value="SMF72339.1"/>
    <property type="molecule type" value="Genomic_DNA"/>
</dbReference>
<dbReference type="SUPFAM" id="SSF52096">
    <property type="entry name" value="ClpP/crotonase"/>
    <property type="match status" value="1"/>
</dbReference>
<dbReference type="PANTHER" id="PTHR42964:SF1">
    <property type="entry name" value="POLYKETIDE BIOSYNTHESIS ENOYL-COA HYDRATASE PKSH-RELATED"/>
    <property type="match status" value="1"/>
</dbReference>
<name>A0A1Y6CK81_9PROT</name>
<dbReference type="AlphaFoldDB" id="A0A1Y6CK81"/>
<dbReference type="STRING" id="560819.SAMN05428998_1315"/>